<evidence type="ECO:0000313" key="1">
    <source>
        <dbReference type="EMBL" id="RKU48844.1"/>
    </source>
</evidence>
<proteinExistence type="predicted"/>
<dbReference type="AlphaFoldDB" id="A0A420YLU7"/>
<dbReference type="EMBL" id="QVQW01000003">
    <property type="protein sequence ID" value="RKU48844.1"/>
    <property type="molecule type" value="Genomic_DNA"/>
</dbReference>
<gene>
    <name evidence="1" type="ORF">DL546_007519</name>
</gene>
<keyword evidence="2" id="KW-1185">Reference proteome</keyword>
<reference evidence="1 2" key="1">
    <citation type="submission" date="2018-08" db="EMBL/GenBank/DDBJ databases">
        <title>Draft genome of the lignicolous fungus Coniochaeta pulveracea.</title>
        <authorList>
            <person name="Borstlap C.J."/>
            <person name="De Witt R.N."/>
            <person name="Botha A."/>
            <person name="Volschenk H."/>
        </authorList>
    </citation>
    <scope>NUCLEOTIDE SEQUENCE [LARGE SCALE GENOMIC DNA]</scope>
    <source>
        <strain evidence="1 2">CAB683</strain>
    </source>
</reference>
<sequence length="181" mass="18869">MQDYLSVVIEATIQKSVTEHGRHLGVLRCALIGITGYSHTQPQRHRASTTSTYTLFRPSNLGFLSIHHQATQITRTHHTLHKQLVHIQPITMSTTGKLGTGMASDTKTPANAGIGEDKPGAFDAKGAVGHAFTENGAIGGTANAIGGPLAKDGVIGKQFTTEGSVGGTVQNTLGGTSSKSN</sequence>
<comment type="caution">
    <text evidence="1">The sequence shown here is derived from an EMBL/GenBank/DDBJ whole genome shotgun (WGS) entry which is preliminary data.</text>
</comment>
<dbReference type="OrthoDB" id="5278621at2759"/>
<organism evidence="1 2">
    <name type="scientific">Coniochaeta pulveracea</name>
    <dbReference type="NCBI Taxonomy" id="177199"/>
    <lineage>
        <taxon>Eukaryota</taxon>
        <taxon>Fungi</taxon>
        <taxon>Dikarya</taxon>
        <taxon>Ascomycota</taxon>
        <taxon>Pezizomycotina</taxon>
        <taxon>Sordariomycetes</taxon>
        <taxon>Sordariomycetidae</taxon>
        <taxon>Coniochaetales</taxon>
        <taxon>Coniochaetaceae</taxon>
        <taxon>Coniochaeta</taxon>
    </lineage>
</organism>
<name>A0A420YLU7_9PEZI</name>
<accession>A0A420YLU7</accession>
<dbReference type="Proteomes" id="UP000275385">
    <property type="component" value="Unassembled WGS sequence"/>
</dbReference>
<evidence type="ECO:0000313" key="2">
    <source>
        <dbReference type="Proteomes" id="UP000275385"/>
    </source>
</evidence>
<protein>
    <submittedName>
        <fullName evidence="1">Uncharacterized protein</fullName>
    </submittedName>
</protein>